<proteinExistence type="predicted"/>
<dbReference type="SUPFAM" id="SSF47336">
    <property type="entry name" value="ACP-like"/>
    <property type="match status" value="1"/>
</dbReference>
<dbReference type="InterPro" id="IPR036736">
    <property type="entry name" value="ACP-like_sf"/>
</dbReference>
<dbReference type="EMBL" id="JANFNG010000006">
    <property type="protein sequence ID" value="MCQ4081102.1"/>
    <property type="molecule type" value="Genomic_DNA"/>
</dbReference>
<organism evidence="4 5">
    <name type="scientific">Streptomyces humicola</name>
    <dbReference type="NCBI Taxonomy" id="2953240"/>
    <lineage>
        <taxon>Bacteria</taxon>
        <taxon>Bacillati</taxon>
        <taxon>Actinomycetota</taxon>
        <taxon>Actinomycetes</taxon>
        <taxon>Kitasatosporales</taxon>
        <taxon>Streptomycetaceae</taxon>
        <taxon>Streptomyces</taxon>
    </lineage>
</organism>
<dbReference type="SMART" id="SM00823">
    <property type="entry name" value="PKS_PP"/>
    <property type="match status" value="1"/>
</dbReference>
<keyword evidence="2" id="KW-0597">Phosphoprotein</keyword>
<evidence type="ECO:0000313" key="5">
    <source>
        <dbReference type="Proteomes" id="UP001057702"/>
    </source>
</evidence>
<dbReference type="Pfam" id="PF00550">
    <property type="entry name" value="PP-binding"/>
    <property type="match status" value="1"/>
</dbReference>
<dbReference type="InterPro" id="IPR009081">
    <property type="entry name" value="PP-bd_ACP"/>
</dbReference>
<dbReference type="RefSeq" id="WP_255920008.1">
    <property type="nucleotide sequence ID" value="NZ_JANFNG010000006.1"/>
</dbReference>
<protein>
    <submittedName>
        <fullName evidence="4">Acyl carrier protein</fullName>
    </submittedName>
</protein>
<dbReference type="InterPro" id="IPR020806">
    <property type="entry name" value="PKS_PP-bd"/>
</dbReference>
<evidence type="ECO:0000256" key="2">
    <source>
        <dbReference type="ARBA" id="ARBA00022553"/>
    </source>
</evidence>
<evidence type="ECO:0000256" key="1">
    <source>
        <dbReference type="ARBA" id="ARBA00022450"/>
    </source>
</evidence>
<sequence>MTERTSAPENDFALEGAPGDVIAAVWAEALGLELVDPDAGFFDLGATSATVVRVVHILRRRWPRLKIVHVFSHPTPAQLAAFLGDA</sequence>
<comment type="caution">
    <text evidence="4">The sequence shown here is derived from an EMBL/GenBank/DDBJ whole genome shotgun (WGS) entry which is preliminary data.</text>
</comment>
<feature type="domain" description="Carrier" evidence="3">
    <location>
        <begin position="13"/>
        <end position="86"/>
    </location>
</feature>
<dbReference type="Gene3D" id="1.10.1200.10">
    <property type="entry name" value="ACP-like"/>
    <property type="match status" value="1"/>
</dbReference>
<dbReference type="Proteomes" id="UP001057702">
    <property type="component" value="Unassembled WGS sequence"/>
</dbReference>
<name>A0ABT1PTW3_9ACTN</name>
<evidence type="ECO:0000313" key="4">
    <source>
        <dbReference type="EMBL" id="MCQ4081102.1"/>
    </source>
</evidence>
<gene>
    <name evidence="4" type="ORF">NGB36_10935</name>
</gene>
<evidence type="ECO:0000259" key="3">
    <source>
        <dbReference type="PROSITE" id="PS50075"/>
    </source>
</evidence>
<keyword evidence="5" id="KW-1185">Reference proteome</keyword>
<dbReference type="PROSITE" id="PS50075">
    <property type="entry name" value="CARRIER"/>
    <property type="match status" value="1"/>
</dbReference>
<keyword evidence="1" id="KW-0596">Phosphopantetheine</keyword>
<accession>A0ABT1PTW3</accession>
<reference evidence="4" key="1">
    <citation type="submission" date="2022-06" db="EMBL/GenBank/DDBJ databases">
        <title>Draft genome sequence of Streptomyces sp. RB6PN25 isolated from peat swamp forest in Thailand.</title>
        <authorList>
            <person name="Duangmal K."/>
            <person name="Klaysubun C."/>
        </authorList>
    </citation>
    <scope>NUCLEOTIDE SEQUENCE</scope>
    <source>
        <strain evidence="4">RB6PN25</strain>
    </source>
</reference>